<evidence type="ECO:0000256" key="1">
    <source>
        <dbReference type="ARBA" id="ARBA00023015"/>
    </source>
</evidence>
<dbReference type="InterPro" id="IPR050679">
    <property type="entry name" value="Bact_HTH_transcr_reg"/>
</dbReference>
<dbReference type="SMART" id="SM00345">
    <property type="entry name" value="HTH_GNTR"/>
    <property type="match status" value="1"/>
</dbReference>
<keyword evidence="7" id="KW-1185">Reference proteome</keyword>
<dbReference type="GO" id="GO:0045892">
    <property type="term" value="P:negative regulation of DNA-templated transcription"/>
    <property type="evidence" value="ECO:0007669"/>
    <property type="project" value="TreeGrafter"/>
</dbReference>
<dbReference type="InterPro" id="IPR036390">
    <property type="entry name" value="WH_DNA-bd_sf"/>
</dbReference>
<feature type="region of interest" description="Disordered" evidence="4">
    <location>
        <begin position="253"/>
        <end position="283"/>
    </location>
</feature>
<reference evidence="6 7" key="1">
    <citation type="submission" date="2019-03" db="EMBL/GenBank/DDBJ databases">
        <title>Genomic Encyclopedia of Type Strains, Phase IV (KMG-IV): sequencing the most valuable type-strain genomes for metagenomic binning, comparative biology and taxonomic classification.</title>
        <authorList>
            <person name="Goeker M."/>
        </authorList>
    </citation>
    <scope>NUCLEOTIDE SEQUENCE [LARGE SCALE GENOMIC DNA]</scope>
    <source>
        <strain evidence="6 7">DSM 45765</strain>
    </source>
</reference>
<dbReference type="SUPFAM" id="SSF46785">
    <property type="entry name" value="Winged helix' DNA-binding domain"/>
    <property type="match status" value="1"/>
</dbReference>
<dbReference type="InterPro" id="IPR000524">
    <property type="entry name" value="Tscrpt_reg_HTH_GntR"/>
</dbReference>
<dbReference type="PROSITE" id="PS50949">
    <property type="entry name" value="HTH_GNTR"/>
    <property type="match status" value="1"/>
</dbReference>
<dbReference type="Pfam" id="PF07702">
    <property type="entry name" value="UTRA"/>
    <property type="match status" value="1"/>
</dbReference>
<feature type="compositionally biased region" description="Acidic residues" evidence="4">
    <location>
        <begin position="253"/>
        <end position="268"/>
    </location>
</feature>
<name>A0A4R2QWG9_9PSEU</name>
<organism evidence="6 7">
    <name type="scientific">Tamaricihabitans halophyticus</name>
    <dbReference type="NCBI Taxonomy" id="1262583"/>
    <lineage>
        <taxon>Bacteria</taxon>
        <taxon>Bacillati</taxon>
        <taxon>Actinomycetota</taxon>
        <taxon>Actinomycetes</taxon>
        <taxon>Pseudonocardiales</taxon>
        <taxon>Pseudonocardiaceae</taxon>
        <taxon>Tamaricihabitans</taxon>
    </lineage>
</organism>
<dbReference type="PANTHER" id="PTHR44846">
    <property type="entry name" value="MANNOSYL-D-GLYCERATE TRANSPORT/METABOLISM SYSTEM REPRESSOR MNGR-RELATED"/>
    <property type="match status" value="1"/>
</dbReference>
<dbReference type="Gene3D" id="3.40.1410.10">
    <property type="entry name" value="Chorismate lyase-like"/>
    <property type="match status" value="1"/>
</dbReference>
<gene>
    <name evidence="6" type="ORF">EV191_104181</name>
</gene>
<accession>A0A4R2QWG9</accession>
<keyword evidence="2 6" id="KW-0238">DNA-binding</keyword>
<dbReference type="GO" id="GO:0003677">
    <property type="term" value="F:DNA binding"/>
    <property type="evidence" value="ECO:0007669"/>
    <property type="project" value="UniProtKB-KW"/>
</dbReference>
<dbReference type="Pfam" id="PF00392">
    <property type="entry name" value="GntR"/>
    <property type="match status" value="1"/>
</dbReference>
<evidence type="ECO:0000256" key="4">
    <source>
        <dbReference type="SAM" id="MobiDB-lite"/>
    </source>
</evidence>
<keyword evidence="3" id="KW-0804">Transcription</keyword>
<keyword evidence="1" id="KW-0805">Transcription regulation</keyword>
<dbReference type="InterPro" id="IPR028978">
    <property type="entry name" value="Chorismate_lyase_/UTRA_dom_sf"/>
</dbReference>
<dbReference type="InterPro" id="IPR011663">
    <property type="entry name" value="UTRA"/>
</dbReference>
<dbReference type="EMBL" id="SLXQ01000004">
    <property type="protein sequence ID" value="TCP53614.1"/>
    <property type="molecule type" value="Genomic_DNA"/>
</dbReference>
<dbReference type="PANTHER" id="PTHR44846:SF1">
    <property type="entry name" value="MANNOSYL-D-GLYCERATE TRANSPORT_METABOLISM SYSTEM REPRESSOR MNGR-RELATED"/>
    <property type="match status" value="1"/>
</dbReference>
<dbReference type="Proteomes" id="UP000294911">
    <property type="component" value="Unassembled WGS sequence"/>
</dbReference>
<feature type="compositionally biased region" description="Basic and acidic residues" evidence="4">
    <location>
        <begin position="269"/>
        <end position="283"/>
    </location>
</feature>
<evidence type="ECO:0000256" key="2">
    <source>
        <dbReference type="ARBA" id="ARBA00023125"/>
    </source>
</evidence>
<comment type="caution">
    <text evidence="6">The sequence shown here is derived from an EMBL/GenBank/DDBJ whole genome shotgun (WGS) entry which is preliminary data.</text>
</comment>
<evidence type="ECO:0000259" key="5">
    <source>
        <dbReference type="PROSITE" id="PS50949"/>
    </source>
</evidence>
<dbReference type="AlphaFoldDB" id="A0A4R2QWG9"/>
<dbReference type="SUPFAM" id="SSF64288">
    <property type="entry name" value="Chorismate lyase-like"/>
    <property type="match status" value="1"/>
</dbReference>
<dbReference type="SMART" id="SM00866">
    <property type="entry name" value="UTRA"/>
    <property type="match status" value="1"/>
</dbReference>
<dbReference type="Gene3D" id="1.10.10.10">
    <property type="entry name" value="Winged helix-like DNA-binding domain superfamily/Winged helix DNA-binding domain"/>
    <property type="match status" value="1"/>
</dbReference>
<protein>
    <submittedName>
        <fullName evidence="6">DNA-binding GntR family transcriptional regulator</fullName>
    </submittedName>
</protein>
<evidence type="ECO:0000256" key="3">
    <source>
        <dbReference type="ARBA" id="ARBA00023163"/>
    </source>
</evidence>
<feature type="domain" description="HTH gntR-type" evidence="5">
    <location>
        <begin position="21"/>
        <end position="87"/>
    </location>
</feature>
<evidence type="ECO:0000313" key="6">
    <source>
        <dbReference type="EMBL" id="TCP53614.1"/>
    </source>
</evidence>
<evidence type="ECO:0000313" key="7">
    <source>
        <dbReference type="Proteomes" id="UP000294911"/>
    </source>
</evidence>
<sequence length="283" mass="31470">MCYLWRSCSDELAAHRGVVSSTRYLEIAEELGRELDGCTPGTRVASEHEITTRFGVGRATARAAVQELERRLVVRRVQGSGTYVNRRIDYVISHRRPPSWTATVTAAGAKPRALVKDVDQIPLPDDRAARLARPAGSLAHRVIREFYIDDLLASWVHEWIPVDLVPDLDLALHAVDSIDLVLRQMGRVSPVRAWCRVSLDVPPSEVLRGLRMEASQPAWLVESASRDASSGQLLMCSDSWTRADAVRVVVELQDDPGLDDPGLDDPELRDDTAPRAPVVEEER</sequence>
<proteinExistence type="predicted"/>
<dbReference type="GO" id="GO:0003700">
    <property type="term" value="F:DNA-binding transcription factor activity"/>
    <property type="evidence" value="ECO:0007669"/>
    <property type="project" value="InterPro"/>
</dbReference>
<dbReference type="InterPro" id="IPR036388">
    <property type="entry name" value="WH-like_DNA-bd_sf"/>
</dbReference>